<keyword evidence="1" id="KW-0812">Transmembrane</keyword>
<feature type="transmembrane region" description="Helical" evidence="1">
    <location>
        <begin position="20"/>
        <end position="36"/>
    </location>
</feature>
<dbReference type="RefSeq" id="WP_090319345.1">
    <property type="nucleotide sequence ID" value="NZ_FNOE01000013.1"/>
</dbReference>
<dbReference type="InterPro" id="IPR029030">
    <property type="entry name" value="Caspase-like_dom_sf"/>
</dbReference>
<evidence type="ECO:0000313" key="3">
    <source>
        <dbReference type="Proteomes" id="UP000198814"/>
    </source>
</evidence>
<name>A0A1H8RIH6_9PROT</name>
<dbReference type="AlphaFoldDB" id="A0A1H8RIH6"/>
<keyword evidence="3" id="KW-1185">Reference proteome</keyword>
<dbReference type="SUPFAM" id="SSF52129">
    <property type="entry name" value="Caspase-like"/>
    <property type="match status" value="1"/>
</dbReference>
<dbReference type="InterPro" id="IPR001096">
    <property type="entry name" value="Peptidase_C13"/>
</dbReference>
<dbReference type="GO" id="GO:0008233">
    <property type="term" value="F:peptidase activity"/>
    <property type="evidence" value="ECO:0007669"/>
    <property type="project" value="InterPro"/>
</dbReference>
<feature type="transmembrane region" description="Helical" evidence="1">
    <location>
        <begin position="169"/>
        <end position="190"/>
    </location>
</feature>
<reference evidence="3" key="1">
    <citation type="submission" date="2016-10" db="EMBL/GenBank/DDBJ databases">
        <authorList>
            <person name="Varghese N."/>
            <person name="Submissions S."/>
        </authorList>
    </citation>
    <scope>NUCLEOTIDE SEQUENCE [LARGE SCALE GENOMIC DNA]</scope>
    <source>
        <strain evidence="3">Nm76</strain>
    </source>
</reference>
<dbReference type="Proteomes" id="UP000198814">
    <property type="component" value="Unassembled WGS sequence"/>
</dbReference>
<keyword evidence="1" id="KW-0472">Membrane</keyword>
<dbReference type="EMBL" id="FODO01000014">
    <property type="protein sequence ID" value="SEO66122.1"/>
    <property type="molecule type" value="Genomic_DNA"/>
</dbReference>
<feature type="transmembrane region" description="Helical" evidence="1">
    <location>
        <begin position="138"/>
        <end position="157"/>
    </location>
</feature>
<sequence length="467" mass="52625">MDVYTSIPKESKHSALIKEVRILFLNLYCGIQLLAFRRHAIDRITVSYDQFILLLGFYTLTALVVSYAATPNPVFDLSGLGYLGVKLLIALVVGYVFAKLTGDQSDLLRILVITYCVLPALYLISFALLAYLPVTVLVAGYVAFIAWALAVCFYIALQLLEWNKAKAALIAALWLGASYPLVNLSFSFWYEGYDEDNELAAYSTGALHEVNQEHVYYSQYRLLNNALDPIKPGITGVNDLFFIGFGSDSSQDVFMKEIEHVQRVMDERLGTSGRSVALINNLKTLDTTPLASSTNLRIALKHIGSKMNPDEDVALLYLTSHGSMDHELAVQMWPLDLNNIRPEDIRAYLDDADIRWRIILISACYSGGFIKALQNEYSLIFTAAAPDKASFGCSNENEYTYFGEALFKNLEDKPYQFVEHFIQAMERIRQRERYENLTPSEPQLFIGNLMKEKLKLLERDIVSSAAP</sequence>
<dbReference type="Pfam" id="PF01650">
    <property type="entry name" value="Peptidase_C13"/>
    <property type="match status" value="1"/>
</dbReference>
<feature type="transmembrane region" description="Helical" evidence="1">
    <location>
        <begin position="110"/>
        <end position="132"/>
    </location>
</feature>
<evidence type="ECO:0000256" key="1">
    <source>
        <dbReference type="SAM" id="Phobius"/>
    </source>
</evidence>
<organism evidence="2 3">
    <name type="scientific">Nitrosomonas oligotropha</name>
    <dbReference type="NCBI Taxonomy" id="42354"/>
    <lineage>
        <taxon>Bacteria</taxon>
        <taxon>Pseudomonadati</taxon>
        <taxon>Pseudomonadota</taxon>
        <taxon>Betaproteobacteria</taxon>
        <taxon>Nitrosomonadales</taxon>
        <taxon>Nitrosomonadaceae</taxon>
        <taxon>Nitrosomonas</taxon>
    </lineage>
</organism>
<keyword evidence="1" id="KW-1133">Transmembrane helix</keyword>
<protein>
    <submittedName>
        <fullName evidence="2">Peptidase C13 family protein</fullName>
    </submittedName>
</protein>
<feature type="transmembrane region" description="Helical" evidence="1">
    <location>
        <begin position="48"/>
        <end position="68"/>
    </location>
</feature>
<dbReference type="OrthoDB" id="345222at2"/>
<dbReference type="STRING" id="42354.SAMN05216333_11457"/>
<evidence type="ECO:0000313" key="2">
    <source>
        <dbReference type="EMBL" id="SEO66122.1"/>
    </source>
</evidence>
<accession>A0A1H8RIH6</accession>
<feature type="transmembrane region" description="Helical" evidence="1">
    <location>
        <begin position="80"/>
        <end position="98"/>
    </location>
</feature>
<proteinExistence type="predicted"/>
<dbReference type="GO" id="GO:0006508">
    <property type="term" value="P:proteolysis"/>
    <property type="evidence" value="ECO:0007669"/>
    <property type="project" value="InterPro"/>
</dbReference>
<dbReference type="Gene3D" id="3.40.50.1460">
    <property type="match status" value="1"/>
</dbReference>
<gene>
    <name evidence="2" type="ORF">SAMN05216333_11457</name>
</gene>